<evidence type="ECO:0000256" key="3">
    <source>
        <dbReference type="ARBA" id="ARBA00022475"/>
    </source>
</evidence>
<dbReference type="Gene3D" id="1.20.1250.20">
    <property type="entry name" value="MFS general substrate transporter like domains"/>
    <property type="match status" value="1"/>
</dbReference>
<sequence length="419" mass="46106">MIKLKLFKKDFMLLVLGQIISIFGNQILRYALPLYLLNQAGSSVLFGTILASSFVPMLLLFPIGGVIADRVNKRNIMVILDFSTAILISLFYLLVGKIDIVPLMAITMIILYGIQGAYQPAVKASVPVLVESEYIMKANSVVDMISSLASMVGPVIGGFLFSVLGLTPILYASISCFFAAAVMEIFIHIPFKKKKTIGNIFTIGLSDIKESFGFMFMERPVLWKISLIFGSSNLLLISLIMIALPVLITQRLGFALDTANRLYGYSQGVAATGAVLGGLLAGVLSKKLKAKTSPLLLIGCALSIFLEGIALHTLRTSMAIYIVLLINSGLLLMLQTLFQIQMSTYMQLLTPKDLIGKVISCFMCIVIGTIPLGQFIYGFVFEHIGNFTYIPFYIAALIMIAISIFTRRIFYEIEYLIEQ</sequence>
<dbReference type="PANTHER" id="PTHR43266:SF9">
    <property type="entry name" value="PERMEASE, MAJOR FACILITATOR SUPERFAMILY-RELATED"/>
    <property type="match status" value="1"/>
</dbReference>
<gene>
    <name evidence="8" type="ordered locus">Tsac_1376</name>
</gene>
<keyword evidence="3" id="KW-1003">Cell membrane</keyword>
<feature type="transmembrane region" description="Helical" evidence="7">
    <location>
        <begin position="221"/>
        <end position="244"/>
    </location>
</feature>
<feature type="transmembrane region" description="Helical" evidence="7">
    <location>
        <begin position="169"/>
        <end position="187"/>
    </location>
</feature>
<organism evidence="8 9">
    <name type="scientific">Thermoanaerobacterium saccharolyticum (strain DSM 8691 / JW/SL-YS485)</name>
    <dbReference type="NCBI Taxonomy" id="1094508"/>
    <lineage>
        <taxon>Bacteria</taxon>
        <taxon>Bacillati</taxon>
        <taxon>Bacillota</taxon>
        <taxon>Clostridia</taxon>
        <taxon>Thermoanaerobacterales</taxon>
        <taxon>Thermoanaerobacteraceae</taxon>
        <taxon>Thermoanaerobacterium</taxon>
    </lineage>
</organism>
<dbReference type="SUPFAM" id="SSF103473">
    <property type="entry name" value="MFS general substrate transporter"/>
    <property type="match status" value="1"/>
</dbReference>
<keyword evidence="9" id="KW-1185">Reference proteome</keyword>
<feature type="transmembrane region" description="Helical" evidence="7">
    <location>
        <begin position="44"/>
        <end position="68"/>
    </location>
</feature>
<protein>
    <submittedName>
        <fullName evidence="8">Major facilitator superfamily MFS_1</fullName>
    </submittedName>
</protein>
<evidence type="ECO:0000256" key="1">
    <source>
        <dbReference type="ARBA" id="ARBA00004651"/>
    </source>
</evidence>
<dbReference type="Pfam" id="PF07690">
    <property type="entry name" value="MFS_1"/>
    <property type="match status" value="1"/>
</dbReference>
<evidence type="ECO:0000313" key="9">
    <source>
        <dbReference type="Proteomes" id="UP000006178"/>
    </source>
</evidence>
<feature type="transmembrane region" description="Helical" evidence="7">
    <location>
        <begin position="264"/>
        <end position="283"/>
    </location>
</feature>
<dbReference type="CDD" id="cd06173">
    <property type="entry name" value="MFS_MefA_like"/>
    <property type="match status" value="1"/>
</dbReference>
<dbReference type="AlphaFoldDB" id="I3VV38"/>
<reference evidence="8 9" key="1">
    <citation type="journal article" date="2014" name="Appl. Environ. Microbiol.">
        <title>Profile of Secreted Hydrolases, Associated Proteins, and SlpA in Thermoanaerobacterium saccharolyticum during the Degradation of Hemicellulose.</title>
        <authorList>
            <person name="Currie D.H."/>
            <person name="Guss A.M."/>
            <person name="Herring C.D."/>
            <person name="Giannone R.J."/>
            <person name="Johnson C.M."/>
            <person name="Lankford P.K."/>
            <person name="Brown S.D."/>
            <person name="Hettich R.L."/>
            <person name="Lynd L.R."/>
        </authorList>
    </citation>
    <scope>NUCLEOTIDE SEQUENCE [LARGE SCALE GENOMIC DNA]</scope>
    <source>
        <strain evidence="9">DSM 8691 / JW/SL-YS485</strain>
    </source>
</reference>
<feature type="transmembrane region" description="Helical" evidence="7">
    <location>
        <begin position="358"/>
        <end position="381"/>
    </location>
</feature>
<evidence type="ECO:0000256" key="4">
    <source>
        <dbReference type="ARBA" id="ARBA00022692"/>
    </source>
</evidence>
<dbReference type="PATRIC" id="fig|1094508.3.peg.1392"/>
<dbReference type="RefSeq" id="WP_014758257.1">
    <property type="nucleotide sequence ID" value="NC_017992.1"/>
</dbReference>
<feature type="transmembrane region" description="Helical" evidence="7">
    <location>
        <begin position="318"/>
        <end position="338"/>
    </location>
</feature>
<proteinExistence type="predicted"/>
<keyword evidence="5 7" id="KW-1133">Transmembrane helix</keyword>
<evidence type="ECO:0000256" key="6">
    <source>
        <dbReference type="ARBA" id="ARBA00023136"/>
    </source>
</evidence>
<dbReference type="InterPro" id="IPR036259">
    <property type="entry name" value="MFS_trans_sf"/>
</dbReference>
<keyword evidence="2" id="KW-0813">Transport</keyword>
<keyword evidence="4 7" id="KW-0812">Transmembrane</keyword>
<dbReference type="GO" id="GO:0022857">
    <property type="term" value="F:transmembrane transporter activity"/>
    <property type="evidence" value="ECO:0007669"/>
    <property type="project" value="InterPro"/>
</dbReference>
<feature type="transmembrane region" description="Helical" evidence="7">
    <location>
        <begin position="12"/>
        <end position="32"/>
    </location>
</feature>
<dbReference type="InterPro" id="IPR011701">
    <property type="entry name" value="MFS"/>
</dbReference>
<feature type="transmembrane region" description="Helical" evidence="7">
    <location>
        <begin position="100"/>
        <end position="121"/>
    </location>
</feature>
<evidence type="ECO:0000256" key="7">
    <source>
        <dbReference type="SAM" id="Phobius"/>
    </source>
</evidence>
<dbReference type="STRING" id="1094508.Tsac_1376"/>
<feature type="transmembrane region" description="Helical" evidence="7">
    <location>
        <begin position="141"/>
        <end position="163"/>
    </location>
</feature>
<dbReference type="GO" id="GO:0005886">
    <property type="term" value="C:plasma membrane"/>
    <property type="evidence" value="ECO:0007669"/>
    <property type="project" value="UniProtKB-SubCell"/>
</dbReference>
<evidence type="ECO:0000256" key="5">
    <source>
        <dbReference type="ARBA" id="ARBA00022989"/>
    </source>
</evidence>
<evidence type="ECO:0000256" key="2">
    <source>
        <dbReference type="ARBA" id="ARBA00022448"/>
    </source>
</evidence>
<feature type="transmembrane region" description="Helical" evidence="7">
    <location>
        <begin position="387"/>
        <end position="406"/>
    </location>
</feature>
<keyword evidence="6 7" id="KW-0472">Membrane</keyword>
<dbReference type="eggNOG" id="COG2271">
    <property type="taxonomic scope" value="Bacteria"/>
</dbReference>
<comment type="subcellular location">
    <subcellularLocation>
        <location evidence="1">Cell membrane</location>
        <topology evidence="1">Multi-pass membrane protein</topology>
    </subcellularLocation>
</comment>
<dbReference type="BioCyc" id="TSAC1094508:GLMA-1398-MONOMER"/>
<dbReference type="KEGG" id="tsh:Tsac_1376"/>
<accession>I3VV38</accession>
<dbReference type="EMBL" id="CP003184">
    <property type="protein sequence ID" value="AFK86383.1"/>
    <property type="molecule type" value="Genomic_DNA"/>
</dbReference>
<feature type="transmembrane region" description="Helical" evidence="7">
    <location>
        <begin position="75"/>
        <end position="94"/>
    </location>
</feature>
<dbReference type="PANTHER" id="PTHR43266">
    <property type="entry name" value="MACROLIDE-EFFLUX PROTEIN"/>
    <property type="match status" value="1"/>
</dbReference>
<name>I3VV38_THESW</name>
<evidence type="ECO:0000313" key="8">
    <source>
        <dbReference type="EMBL" id="AFK86383.1"/>
    </source>
</evidence>
<dbReference type="Proteomes" id="UP000006178">
    <property type="component" value="Chromosome"/>
</dbReference>
<feature type="transmembrane region" description="Helical" evidence="7">
    <location>
        <begin position="295"/>
        <end position="312"/>
    </location>
</feature>